<evidence type="ECO:0000313" key="1">
    <source>
        <dbReference type="EMBL" id="QJA43597.1"/>
    </source>
</evidence>
<name>A0A6H1Z893_9ZZZZ</name>
<organism evidence="1">
    <name type="scientific">viral metagenome</name>
    <dbReference type="NCBI Taxonomy" id="1070528"/>
    <lineage>
        <taxon>unclassified sequences</taxon>
        <taxon>metagenomes</taxon>
        <taxon>organismal metagenomes</taxon>
    </lineage>
</organism>
<reference evidence="1" key="1">
    <citation type="submission" date="2020-03" db="EMBL/GenBank/DDBJ databases">
        <title>The deep terrestrial virosphere.</title>
        <authorList>
            <person name="Holmfeldt K."/>
            <person name="Nilsson E."/>
            <person name="Simone D."/>
            <person name="Lopez-Fernandez M."/>
            <person name="Wu X."/>
            <person name="de Brujin I."/>
            <person name="Lundin D."/>
            <person name="Andersson A."/>
            <person name="Bertilsson S."/>
            <person name="Dopson M."/>
        </authorList>
    </citation>
    <scope>NUCLEOTIDE SEQUENCE</scope>
    <source>
        <strain evidence="1">TM448B00310</strain>
    </source>
</reference>
<dbReference type="EMBL" id="MT144609">
    <property type="protein sequence ID" value="QJA43597.1"/>
    <property type="molecule type" value="Genomic_DNA"/>
</dbReference>
<protein>
    <recommendedName>
        <fullName evidence="2">Large polyvalent protein associated domain-containing protein</fullName>
    </recommendedName>
</protein>
<evidence type="ECO:0008006" key="2">
    <source>
        <dbReference type="Google" id="ProtNLM"/>
    </source>
</evidence>
<sequence length="1737" mass="196606">MVTQRIDYKAELEKLQPEEREQYTGKWRTYLQGLPRGTYIQQLTNLTRQFGPEFSSQLIQPELVMDKMEPAPITKVPALEIKPEESWYQKPLEWIKEQPVVKAVGKGVEKYYGGWITPAAMTIAQPLSAGLREQLGGRKPFAIPQEERGKIWEESNLPWLTKIGTELLVDPAMYFGWGLAPKAVGALERAGLTGLAKAIKPMATAEEAYIRASQVPIKAAGKALHKLPAIIPDIPELRATGKLVFRKPLEESVRSIVRNLPTHAGDMLDNLGVAGEQVGKPFSQILQDFAMGTPDEALLKTITSPQQKRALDFINRNVSKLGLDELVPISNSYPEVTAAILGQRLARVAATELGVMPPRIAPGVLGATQRILEKSYSLWKRTVLQTPFYVTQNLAENQVRQVMVGVTPIFDIMDIAKLPDFKGFPIDIQRKVISLLDRWNKTIPERASALFARTASTGGVTEAVTGSIAMGKGMPASTVAAYLDDMAIANTFTKKYYRIKEELMRNGSVEVKAALDKISGLYDFSPRFNVLASDAAKDAWVLDRNRIARLYLSDIEGKVDQQLLRETSEDFVRKLEYSAPKFPEVAPILNEESFQNLRALVDSGQSIKMMDFDAVVADLHGLPVVDQIEKRQRDFLVEGGWSTWDALFTGKENVIRSWIVLDDKLVEHLRQISISGTTDDVVHAFQQVQRNKTMTIARAMNKLEESLPGAIRDKIKVDLPRLWAKNDIVGINKMFGELTRTLPQRIETYQKQLMIQRLRSYRDVLRSQVPKQYQSYLTKILNRFKYERVGEAEAKIANAKSLTEFERAMFQAHVASRRELETLAEWTMLTEAMAKNVPPETLATWFVISDEINRVAFAAGDKFAEKTFEISNVVRFAKDPAKTQSAWDNYIMEIQSLAPDLADTMRATTPNNDMLWHTYRGVQEQRWFNVGQDKLKATGIDLNKLPKAIDANGKIITQEDFLHSQVSALKSWEDRVIGAWDKRHAVPGKIELDAYNVAMDKYAKAKTAYDTELVKYGKAVVVHGKELEAAEKVAQETDELVSQVLDKWSKAKVRNSKLAKKDLDALKAKGVEVGDAEDALNEYKDTIRSDFGDAEEFADARSDTWDEFVNQLGSIDAADIVEPTALAPKPIAPVVPVKPKISDTAAKDKLLDNLRAETINAKESIALQEQRIQNQAKDMALDSTYATFGNYATRTNLDEFMQGIGAPFWFFPSRSIPFYATQMIQKPRLGIEVINLQKSEAESNQPSRVFGDIPIPGTNYWYNPLRSTMLWQLADRQQFTPAALGEVQSGMNWMRNNLAISLGPQWQIAATLVERVMAKQQGEFAVGTEPQPIIPQQRWLEAIAGLKLPVISTAAGLLNEPFDMYLRAVYGDSVANWSQREVEKQIVDMGYNPQTAPKEVIQDAWKRYYTRQLLSIPGGAVKELTPTELARFEAINEKAKEMGLTKEQRVTLRELGESPFVGLRQDQIEAIYKDVPAQKLWRYIRPSSLTAKSKPIWNDYIQLKLGRETLLYGADKDNPTKGSRLYNEFQYDKALQSGRISPREWKSLYRQSYANYLSQVQQLETDYKLAPKTDQDWEVYRELLGWDEPVRHPDDIKLDEYYDAMDSSNFENDLGEFDYDAYRKAEQQFFSGLSPDTVAYIQSRKDRYKSPLRAAYSRDMKKVQPYYDLQDAILAQYPPQTAALIEYALTVPDSAIQRAVMVGNPQAVIAMRRIRLAKDQLRRKNPEMDRILRYWSS</sequence>
<accession>A0A6H1Z893</accession>
<gene>
    <name evidence="1" type="ORF">TM448B00310_0034</name>
</gene>
<proteinExistence type="predicted"/>